<organism evidence="2 3">
    <name type="scientific">Eremococcus coleocola ACS-139-V-Col8</name>
    <dbReference type="NCBI Taxonomy" id="908337"/>
    <lineage>
        <taxon>Bacteria</taxon>
        <taxon>Bacillati</taxon>
        <taxon>Bacillota</taxon>
        <taxon>Bacilli</taxon>
        <taxon>Lactobacillales</taxon>
        <taxon>Aerococcaceae</taxon>
        <taxon>Eremococcus</taxon>
    </lineage>
</organism>
<dbReference type="RefSeq" id="WP_006418803.1">
    <property type="nucleotide sequence ID" value="NZ_AENN01000017.1"/>
</dbReference>
<dbReference type="STRING" id="908337.HMPREF9257_0569"/>
<feature type="signal peptide" evidence="1">
    <location>
        <begin position="1"/>
        <end position="22"/>
    </location>
</feature>
<dbReference type="Proteomes" id="UP000005990">
    <property type="component" value="Unassembled WGS sequence"/>
</dbReference>
<dbReference type="OrthoDB" id="1650483at2"/>
<comment type="caution">
    <text evidence="2">The sequence shown here is derived from an EMBL/GenBank/DDBJ whole genome shotgun (WGS) entry which is preliminary data.</text>
</comment>
<dbReference type="EMBL" id="AENN01000017">
    <property type="protein sequence ID" value="EFR30643.1"/>
    <property type="molecule type" value="Genomic_DNA"/>
</dbReference>
<sequence>MKKLFTVLSLAVLLGVTVPVSAAKYTIDEYLKIREENFKNNEEVELFTGEWIVGEDINPGRYVVSVESGSGNFFVYDENDSPIVNEILGTNEIGGFDIETVTIDLNEGDKIEISGLNEVMFTPYETKFLEDEITTGMWVVGADIKPGKYIATAPEGESGNLMVFDENGLPVTNEIIGVNDSFNMGVEKVQLKLQENQVIIISGLSKINIK</sequence>
<dbReference type="eggNOG" id="ENOG5032RNH">
    <property type="taxonomic scope" value="Bacteria"/>
</dbReference>
<keyword evidence="3" id="KW-1185">Reference proteome</keyword>
<gene>
    <name evidence="2" type="ORF">HMPREF9257_0569</name>
</gene>
<feature type="chain" id="PRO_5003184060" evidence="1">
    <location>
        <begin position="23"/>
        <end position="210"/>
    </location>
</feature>
<evidence type="ECO:0000256" key="1">
    <source>
        <dbReference type="SAM" id="SignalP"/>
    </source>
</evidence>
<keyword evidence="1" id="KW-0732">Signal</keyword>
<accession>E4KQL1</accession>
<evidence type="ECO:0000313" key="3">
    <source>
        <dbReference type="Proteomes" id="UP000005990"/>
    </source>
</evidence>
<name>E4KQL1_9LACT</name>
<evidence type="ECO:0000313" key="2">
    <source>
        <dbReference type="EMBL" id="EFR30643.1"/>
    </source>
</evidence>
<reference evidence="2 3" key="1">
    <citation type="submission" date="2010-10" db="EMBL/GenBank/DDBJ databases">
        <authorList>
            <person name="Durkin A.S."/>
            <person name="Madupu R."/>
            <person name="Torralba M."/>
            <person name="Gillis M."/>
            <person name="Methe B."/>
            <person name="Sutton G."/>
            <person name="Nelson K.E."/>
        </authorList>
    </citation>
    <scope>NUCLEOTIDE SEQUENCE [LARGE SCALE GENOMIC DNA]</scope>
    <source>
        <strain evidence="2 3">ACS-139-V-Col8</strain>
    </source>
</reference>
<protein>
    <submittedName>
        <fullName evidence="2">Uncharacterized protein</fullName>
    </submittedName>
</protein>
<dbReference type="AlphaFoldDB" id="E4KQL1"/>
<proteinExistence type="predicted"/>